<keyword evidence="3" id="KW-1185">Reference proteome</keyword>
<evidence type="ECO:0000259" key="1">
    <source>
        <dbReference type="Pfam" id="PF01844"/>
    </source>
</evidence>
<evidence type="ECO:0000313" key="2">
    <source>
        <dbReference type="EMBL" id="MBD8049746.1"/>
    </source>
</evidence>
<proteinExistence type="predicted"/>
<dbReference type="EMBL" id="JACYFT010000001">
    <property type="protein sequence ID" value="MBD8049746.1"/>
    <property type="molecule type" value="Genomic_DNA"/>
</dbReference>
<keyword evidence="2" id="KW-0255">Endonuclease</keyword>
<keyword evidence="2" id="KW-0378">Hydrolase</keyword>
<accession>A0A927IL22</accession>
<dbReference type="AlphaFoldDB" id="A0A927IL22"/>
<dbReference type="Pfam" id="PF01844">
    <property type="entry name" value="HNH"/>
    <property type="match status" value="1"/>
</dbReference>
<name>A0A927IL22_9BURK</name>
<dbReference type="Proteomes" id="UP000647424">
    <property type="component" value="Unassembled WGS sequence"/>
</dbReference>
<evidence type="ECO:0000313" key="3">
    <source>
        <dbReference type="Proteomes" id="UP000647424"/>
    </source>
</evidence>
<protein>
    <submittedName>
        <fullName evidence="2">HNH endonuclease</fullName>
    </submittedName>
</protein>
<organism evidence="2 3">
    <name type="scientific">Limnohabitans radicicola</name>
    <dbReference type="NCBI Taxonomy" id="2771427"/>
    <lineage>
        <taxon>Bacteria</taxon>
        <taxon>Pseudomonadati</taxon>
        <taxon>Pseudomonadota</taxon>
        <taxon>Betaproteobacteria</taxon>
        <taxon>Burkholderiales</taxon>
        <taxon>Comamonadaceae</taxon>
        <taxon>Limnohabitans</taxon>
    </lineage>
</organism>
<reference evidence="2" key="1">
    <citation type="submission" date="2020-09" db="EMBL/GenBank/DDBJ databases">
        <title>Genome seq and assembly of Limnohabitants sp.</title>
        <authorList>
            <person name="Chhetri G."/>
        </authorList>
    </citation>
    <scope>NUCLEOTIDE SEQUENCE</scope>
    <source>
        <strain evidence="2">JUR4</strain>
    </source>
</reference>
<sequence length="115" mass="13367">MVGRIKRQQRLASVQVPVPEVLPVCPVCGREIPPSERDAHHFVPKSKGGRETRLLHRICHRQIHALYGETELARRLHTAEALLAEPEMQKFVAWVRRKPMDFFEKSRKSVARRRA</sequence>
<dbReference type="InterPro" id="IPR002711">
    <property type="entry name" value="HNH"/>
</dbReference>
<dbReference type="RefSeq" id="WP_191818194.1">
    <property type="nucleotide sequence ID" value="NZ_JACYFT010000001.1"/>
</dbReference>
<dbReference type="GO" id="GO:0003676">
    <property type="term" value="F:nucleic acid binding"/>
    <property type="evidence" value="ECO:0007669"/>
    <property type="project" value="InterPro"/>
</dbReference>
<comment type="caution">
    <text evidence="2">The sequence shown here is derived from an EMBL/GenBank/DDBJ whole genome shotgun (WGS) entry which is preliminary data.</text>
</comment>
<dbReference type="PANTHER" id="PTHR37827">
    <property type="entry name" value="TUDOR DOMAIN-CONTAINING PROTEIN"/>
    <property type="match status" value="1"/>
</dbReference>
<gene>
    <name evidence="2" type="ORF">IC609_04250</name>
</gene>
<dbReference type="GO" id="GO:0004519">
    <property type="term" value="F:endonuclease activity"/>
    <property type="evidence" value="ECO:0007669"/>
    <property type="project" value="UniProtKB-KW"/>
</dbReference>
<feature type="domain" description="HNH" evidence="1">
    <location>
        <begin position="25"/>
        <end position="65"/>
    </location>
</feature>
<dbReference type="InterPro" id="IPR003615">
    <property type="entry name" value="HNH_nuc"/>
</dbReference>
<dbReference type="PANTHER" id="PTHR37827:SF1">
    <property type="entry name" value="HNH DOMAIN-CONTAINING PROTEIN"/>
    <property type="match status" value="1"/>
</dbReference>
<keyword evidence="2" id="KW-0540">Nuclease</keyword>
<dbReference type="CDD" id="cd00085">
    <property type="entry name" value="HNHc"/>
    <property type="match status" value="1"/>
</dbReference>
<dbReference type="GO" id="GO:0008270">
    <property type="term" value="F:zinc ion binding"/>
    <property type="evidence" value="ECO:0007669"/>
    <property type="project" value="InterPro"/>
</dbReference>
<dbReference type="Gene3D" id="1.10.30.50">
    <property type="match status" value="1"/>
</dbReference>